<dbReference type="SMART" id="SM00854">
    <property type="entry name" value="PGA_cap"/>
    <property type="match status" value="1"/>
</dbReference>
<dbReference type="RefSeq" id="WP_013042813.1">
    <property type="nucleotide sequence ID" value="NC_014008.1"/>
</dbReference>
<evidence type="ECO:0000313" key="5">
    <source>
        <dbReference type="Proteomes" id="UP000000925"/>
    </source>
</evidence>
<dbReference type="SUPFAM" id="SSF56300">
    <property type="entry name" value="Metallo-dependent phosphatases"/>
    <property type="match status" value="1"/>
</dbReference>
<dbReference type="STRING" id="583355.Caka_1070"/>
<dbReference type="Pfam" id="PF13277">
    <property type="entry name" value="YmdB"/>
    <property type="match status" value="1"/>
</dbReference>
<dbReference type="InterPro" id="IPR019079">
    <property type="entry name" value="Capsule_synth_CapA"/>
</dbReference>
<feature type="binding site" evidence="2">
    <location>
        <position position="9"/>
    </location>
    <ligand>
        <name>Fe cation</name>
        <dbReference type="ChEBI" id="CHEBI:24875"/>
        <label>1</label>
    </ligand>
</feature>
<accession>D5EHQ0</accession>
<dbReference type="Gene3D" id="3.60.21.10">
    <property type="match status" value="1"/>
</dbReference>
<dbReference type="PANTHER" id="PTHR36303">
    <property type="entry name" value="2',3'-CYCLIC-NUCLEOTIDE 2'-PHOSPHODIESTERASE"/>
    <property type="match status" value="1"/>
</dbReference>
<feature type="binding site" evidence="2">
    <location>
        <position position="153"/>
    </location>
    <ligand>
        <name>Fe cation</name>
        <dbReference type="ChEBI" id="CHEBI:24875"/>
        <label>2</label>
    </ligand>
</feature>
<dbReference type="AlphaFoldDB" id="D5EHQ0"/>
<feature type="active site" description="Proton donor" evidence="1">
    <location>
        <position position="69"/>
    </location>
</feature>
<evidence type="ECO:0000313" key="4">
    <source>
        <dbReference type="EMBL" id="ADE54091.1"/>
    </source>
</evidence>
<dbReference type="EMBL" id="CP001998">
    <property type="protein sequence ID" value="ADE54091.1"/>
    <property type="molecule type" value="Genomic_DNA"/>
</dbReference>
<dbReference type="InterPro" id="IPR005235">
    <property type="entry name" value="YmdB-like"/>
</dbReference>
<feature type="binding site" evidence="2">
    <location>
        <position position="40"/>
    </location>
    <ligand>
        <name>Fe cation</name>
        <dbReference type="ChEBI" id="CHEBI:24875"/>
        <label>2</label>
    </ligand>
</feature>
<dbReference type="KEGG" id="caa:Caka_1070"/>
<feature type="binding site" evidence="2">
    <location>
        <position position="40"/>
    </location>
    <ligand>
        <name>Fe cation</name>
        <dbReference type="ChEBI" id="CHEBI:24875"/>
        <label>1</label>
    </ligand>
</feature>
<dbReference type="GO" id="GO:0004113">
    <property type="term" value="F:2',3'-cyclic-nucleotide 3'-phosphodiesterase activity"/>
    <property type="evidence" value="ECO:0007669"/>
    <property type="project" value="TreeGrafter"/>
</dbReference>
<dbReference type="eggNOG" id="COG1692">
    <property type="taxonomic scope" value="Bacteria"/>
</dbReference>
<dbReference type="NCBIfam" id="TIGR00282">
    <property type="entry name" value="TIGR00282 family metallophosphoesterase"/>
    <property type="match status" value="1"/>
</dbReference>
<dbReference type="PIRSF" id="PIRSF004789">
    <property type="entry name" value="DR1281"/>
    <property type="match status" value="1"/>
</dbReference>
<feature type="binding site" evidence="2">
    <location>
        <position position="178"/>
    </location>
    <ligand>
        <name>Fe cation</name>
        <dbReference type="ChEBI" id="CHEBI:24875"/>
        <label>2</label>
    </ligand>
</feature>
<dbReference type="InterPro" id="IPR029052">
    <property type="entry name" value="Metallo-depent_PP-like"/>
</dbReference>
<gene>
    <name evidence="4" type="ordered locus">Caka_1070</name>
</gene>
<protein>
    <recommendedName>
        <fullName evidence="3">Capsule synthesis protein CapA domain-containing protein</fullName>
    </recommendedName>
</protein>
<name>D5EHQ0_CORAD</name>
<evidence type="ECO:0000256" key="2">
    <source>
        <dbReference type="PIRSR" id="PIRSR004789-51"/>
    </source>
</evidence>
<organism evidence="4 5">
    <name type="scientific">Coraliomargarita akajimensis (strain DSM 45221 / IAM 15411 / JCM 23193 / KCTC 12865 / 04OKA010-24)</name>
    <dbReference type="NCBI Taxonomy" id="583355"/>
    <lineage>
        <taxon>Bacteria</taxon>
        <taxon>Pseudomonadati</taxon>
        <taxon>Verrucomicrobiota</taxon>
        <taxon>Opitutia</taxon>
        <taxon>Puniceicoccales</taxon>
        <taxon>Coraliomargaritaceae</taxon>
        <taxon>Coraliomargarita</taxon>
    </lineage>
</organism>
<keyword evidence="5" id="KW-1185">Reference proteome</keyword>
<evidence type="ECO:0000259" key="3">
    <source>
        <dbReference type="SMART" id="SM00854"/>
    </source>
</evidence>
<feature type="binding site" evidence="2">
    <location>
        <position position="180"/>
    </location>
    <ligand>
        <name>Fe cation</name>
        <dbReference type="ChEBI" id="CHEBI:24875"/>
        <label>1</label>
    </ligand>
</feature>
<dbReference type="Proteomes" id="UP000000925">
    <property type="component" value="Chromosome"/>
</dbReference>
<keyword evidence="2" id="KW-0479">Metal-binding</keyword>
<dbReference type="PANTHER" id="PTHR36303:SF1">
    <property type="entry name" value="2',3'-CYCLIC-NUCLEOTIDE 2'-PHOSPHODIESTERASE"/>
    <property type="match status" value="1"/>
</dbReference>
<dbReference type="HOGENOM" id="CLU_068238_0_0_0"/>
<reference evidence="4 5" key="1">
    <citation type="journal article" date="2010" name="Stand. Genomic Sci.">
        <title>Complete genome sequence of Coraliomargarita akajimensis type strain (04OKA010-24).</title>
        <authorList>
            <person name="Mavromatis K."/>
            <person name="Abt B."/>
            <person name="Brambilla E."/>
            <person name="Lapidus A."/>
            <person name="Copeland A."/>
            <person name="Deshpande S."/>
            <person name="Nolan M."/>
            <person name="Lucas S."/>
            <person name="Tice H."/>
            <person name="Cheng J.F."/>
            <person name="Han C."/>
            <person name="Detter J.C."/>
            <person name="Woyke T."/>
            <person name="Goodwin L."/>
            <person name="Pitluck S."/>
            <person name="Held B."/>
            <person name="Brettin T."/>
            <person name="Tapia R."/>
            <person name="Ivanova N."/>
            <person name="Mikhailova N."/>
            <person name="Pati A."/>
            <person name="Liolios K."/>
            <person name="Chen A."/>
            <person name="Palaniappan K."/>
            <person name="Land M."/>
            <person name="Hauser L."/>
            <person name="Chang Y.J."/>
            <person name="Jeffries C.D."/>
            <person name="Rohde M."/>
            <person name="Goker M."/>
            <person name="Bristow J."/>
            <person name="Eisen J.A."/>
            <person name="Markowitz V."/>
            <person name="Hugenholtz P."/>
            <person name="Klenk H.P."/>
            <person name="Kyrpides N.C."/>
        </authorList>
    </citation>
    <scope>NUCLEOTIDE SEQUENCE [LARGE SCALE GENOMIC DNA]</scope>
    <source>
        <strain evidence="5">DSM 45221 / IAM 15411 / JCM 23193 / KCTC 12865</strain>
    </source>
</reference>
<dbReference type="GO" id="GO:0046872">
    <property type="term" value="F:metal ion binding"/>
    <property type="evidence" value="ECO:0007669"/>
    <property type="project" value="UniProtKB-KW"/>
</dbReference>
<dbReference type="OrthoDB" id="9801109at2"/>
<feature type="binding site" evidence="2">
    <location>
        <position position="68"/>
    </location>
    <ligand>
        <name>Fe cation</name>
        <dbReference type="ChEBI" id="CHEBI:24875"/>
        <label>2</label>
    </ligand>
</feature>
<feature type="domain" description="Capsule synthesis protein CapA" evidence="3">
    <location>
        <begin position="3"/>
        <end position="186"/>
    </location>
</feature>
<feature type="binding site" evidence="2">
    <location>
        <position position="41"/>
    </location>
    <ligand>
        <name>Fe cation</name>
        <dbReference type="ChEBI" id="CHEBI:24875"/>
        <label>1</label>
    </ligand>
</feature>
<sequence length="264" mass="28409">MPKLLFLGDIVGRPGRTFVIERIASLREELGADFVIANAENAAGGAGLTKKIADSLTAAGVDAITLGDHAWDQKNFENEIEGLEAVCRPANLPENNPGRRYLVLERNGVKLGLFTVLGRNYLALKADECPFKCADKLLGQLKAECDAVFVEAHMEATSEKIAFGWHLDGRATAVVGTHTHVPTADGRILPKGTAYLTDAGMCGPYTSVLGRDIGQVVQTFLDGMKRRFPVADDDVRIAGCLIEFDAASGMATSFERIEVCRNGD</sequence>
<evidence type="ECO:0000256" key="1">
    <source>
        <dbReference type="PIRSR" id="PIRSR004789-50"/>
    </source>
</evidence>
<proteinExistence type="predicted"/>